<protein>
    <submittedName>
        <fullName evidence="4">ATP-binding cassette domain-containing protein</fullName>
    </submittedName>
</protein>
<dbReference type="SUPFAM" id="SSF52540">
    <property type="entry name" value="P-loop containing nucleoside triphosphate hydrolases"/>
    <property type="match status" value="1"/>
</dbReference>
<dbReference type="AlphaFoldDB" id="A0A7C9QSI7"/>
<evidence type="ECO:0000313" key="5">
    <source>
        <dbReference type="Proteomes" id="UP000480684"/>
    </source>
</evidence>
<keyword evidence="5" id="KW-1185">Reference proteome</keyword>
<dbReference type="RefSeq" id="WP_163675536.1">
    <property type="nucleotide sequence ID" value="NZ_JAAIYP010000026.1"/>
</dbReference>
<dbReference type="PANTHER" id="PTHR43119:SF1">
    <property type="entry name" value="ABC TRANSPORTER DOMAIN-CONTAINING PROTEIN"/>
    <property type="match status" value="1"/>
</dbReference>
<dbReference type="PROSITE" id="PS50893">
    <property type="entry name" value="ABC_TRANSPORTER_2"/>
    <property type="match status" value="1"/>
</dbReference>
<dbReference type="InterPro" id="IPR003439">
    <property type="entry name" value="ABC_transporter-like_ATP-bd"/>
</dbReference>
<keyword evidence="2 4" id="KW-0067">ATP-binding</keyword>
<dbReference type="GO" id="GO:0016887">
    <property type="term" value="F:ATP hydrolysis activity"/>
    <property type="evidence" value="ECO:0007669"/>
    <property type="project" value="InterPro"/>
</dbReference>
<organism evidence="4 5">
    <name type="scientific">Magnetospirillum aberrantis SpK</name>
    <dbReference type="NCBI Taxonomy" id="908842"/>
    <lineage>
        <taxon>Bacteria</taxon>
        <taxon>Pseudomonadati</taxon>
        <taxon>Pseudomonadota</taxon>
        <taxon>Alphaproteobacteria</taxon>
        <taxon>Rhodospirillales</taxon>
        <taxon>Rhodospirillaceae</taxon>
        <taxon>Magnetospirillum</taxon>
    </lineage>
</organism>
<comment type="caution">
    <text evidence="4">The sequence shown here is derived from an EMBL/GenBank/DDBJ whole genome shotgun (WGS) entry which is preliminary data.</text>
</comment>
<evidence type="ECO:0000256" key="2">
    <source>
        <dbReference type="ARBA" id="ARBA00022840"/>
    </source>
</evidence>
<evidence type="ECO:0000256" key="1">
    <source>
        <dbReference type="ARBA" id="ARBA00022741"/>
    </source>
</evidence>
<sequence>MLVVEALSRPNLFPASFTLEDGECVVVRGPSGAGKSLLLRALADLDPSEGRVVLDGAERDAMPAPRWRSLVGYVPAEPGWWAETAREHFLDWDSLAPLARRLNLRDGIGDDPVARLSTGERQRLALLRALERRPRVLLLDEPTSALDPDSTHQAEAILAEWRAETGMAVLWVSHDPTQAPRVATRALIVERGSVREERA</sequence>
<evidence type="ECO:0000313" key="4">
    <source>
        <dbReference type="EMBL" id="NFV79342.1"/>
    </source>
</evidence>
<dbReference type="GO" id="GO:0005524">
    <property type="term" value="F:ATP binding"/>
    <property type="evidence" value="ECO:0007669"/>
    <property type="project" value="UniProtKB-KW"/>
</dbReference>
<evidence type="ECO:0000259" key="3">
    <source>
        <dbReference type="PROSITE" id="PS50893"/>
    </source>
</evidence>
<dbReference type="CDD" id="cd00267">
    <property type="entry name" value="ABC_ATPase"/>
    <property type="match status" value="1"/>
</dbReference>
<dbReference type="InterPro" id="IPR003593">
    <property type="entry name" value="AAA+_ATPase"/>
</dbReference>
<reference evidence="4 5" key="1">
    <citation type="submission" date="2020-02" db="EMBL/GenBank/DDBJ databases">
        <authorList>
            <person name="Dziuba M."/>
            <person name="Kuznetsov B."/>
            <person name="Mardanov A."/>
            <person name="Ravin N."/>
            <person name="Grouzdev D."/>
        </authorList>
    </citation>
    <scope>NUCLEOTIDE SEQUENCE [LARGE SCALE GENOMIC DNA]</scope>
    <source>
        <strain evidence="4 5">SpK</strain>
    </source>
</reference>
<keyword evidence="1" id="KW-0547">Nucleotide-binding</keyword>
<dbReference type="Pfam" id="PF00005">
    <property type="entry name" value="ABC_tran"/>
    <property type="match status" value="1"/>
</dbReference>
<dbReference type="SMART" id="SM00382">
    <property type="entry name" value="AAA"/>
    <property type="match status" value="1"/>
</dbReference>
<dbReference type="EMBL" id="JAAIYP010000026">
    <property type="protein sequence ID" value="NFV79342.1"/>
    <property type="molecule type" value="Genomic_DNA"/>
</dbReference>
<dbReference type="Gene3D" id="3.40.50.300">
    <property type="entry name" value="P-loop containing nucleotide triphosphate hydrolases"/>
    <property type="match status" value="1"/>
</dbReference>
<dbReference type="PANTHER" id="PTHR43119">
    <property type="entry name" value="ABC TRANSPORT PROTEIN ATP-BINDING COMPONENT-RELATED"/>
    <property type="match status" value="1"/>
</dbReference>
<accession>A0A7C9QSI7</accession>
<gene>
    <name evidence="4" type="ORF">G4223_04370</name>
</gene>
<dbReference type="Proteomes" id="UP000480684">
    <property type="component" value="Unassembled WGS sequence"/>
</dbReference>
<feature type="domain" description="ABC transporter" evidence="3">
    <location>
        <begin position="2"/>
        <end position="199"/>
    </location>
</feature>
<proteinExistence type="predicted"/>
<name>A0A7C9QSI7_9PROT</name>
<dbReference type="InterPro" id="IPR027417">
    <property type="entry name" value="P-loop_NTPase"/>
</dbReference>